<dbReference type="OrthoDB" id="3937092at2759"/>
<name>A0A074XXT8_AURPU</name>
<feature type="transmembrane region" description="Helical" evidence="2">
    <location>
        <begin position="20"/>
        <end position="44"/>
    </location>
</feature>
<keyword evidence="2" id="KW-0812">Transmembrane</keyword>
<evidence type="ECO:0000256" key="2">
    <source>
        <dbReference type="SAM" id="Phobius"/>
    </source>
</evidence>
<accession>A0A074XXT8</accession>
<feature type="region of interest" description="Disordered" evidence="1">
    <location>
        <begin position="65"/>
        <end position="125"/>
    </location>
</feature>
<dbReference type="GeneID" id="40746551"/>
<dbReference type="AlphaFoldDB" id="A0A074XXT8"/>
<feature type="region of interest" description="Disordered" evidence="1">
    <location>
        <begin position="169"/>
        <end position="261"/>
    </location>
</feature>
<protein>
    <submittedName>
        <fullName evidence="3">Uncharacterized protein</fullName>
    </submittedName>
</protein>
<evidence type="ECO:0000256" key="1">
    <source>
        <dbReference type="SAM" id="MobiDB-lite"/>
    </source>
</evidence>
<dbReference type="RefSeq" id="XP_029755673.1">
    <property type="nucleotide sequence ID" value="XM_029904245.1"/>
</dbReference>
<feature type="compositionally biased region" description="Low complexity" evidence="1">
    <location>
        <begin position="84"/>
        <end position="99"/>
    </location>
</feature>
<proteinExistence type="predicted"/>
<organism evidence="3 4">
    <name type="scientific">Aureobasidium pullulans EXF-150</name>
    <dbReference type="NCBI Taxonomy" id="1043002"/>
    <lineage>
        <taxon>Eukaryota</taxon>
        <taxon>Fungi</taxon>
        <taxon>Dikarya</taxon>
        <taxon>Ascomycota</taxon>
        <taxon>Pezizomycotina</taxon>
        <taxon>Dothideomycetes</taxon>
        <taxon>Dothideomycetidae</taxon>
        <taxon>Dothideales</taxon>
        <taxon>Saccotheciaceae</taxon>
        <taxon>Aureobasidium</taxon>
    </lineage>
</organism>
<evidence type="ECO:0000313" key="3">
    <source>
        <dbReference type="EMBL" id="KEQ79486.1"/>
    </source>
</evidence>
<reference evidence="3 4" key="1">
    <citation type="journal article" date="2014" name="BMC Genomics">
        <title>Genome sequencing of four Aureobasidium pullulans varieties: biotechnological potential, stress tolerance, and description of new species.</title>
        <authorList>
            <person name="Gostin Ar C."/>
            <person name="Ohm R.A."/>
            <person name="Kogej T."/>
            <person name="Sonjak S."/>
            <person name="Turk M."/>
            <person name="Zajc J."/>
            <person name="Zalar P."/>
            <person name="Grube M."/>
            <person name="Sun H."/>
            <person name="Han J."/>
            <person name="Sharma A."/>
            <person name="Chiniquy J."/>
            <person name="Ngan C.Y."/>
            <person name="Lipzen A."/>
            <person name="Barry K."/>
            <person name="Grigoriev I.V."/>
            <person name="Gunde-Cimerman N."/>
        </authorList>
    </citation>
    <scope>NUCLEOTIDE SEQUENCE [LARGE SCALE GENOMIC DNA]</scope>
    <source>
        <strain evidence="3 4">EXF-150</strain>
    </source>
</reference>
<dbReference type="EMBL" id="KL585005">
    <property type="protein sequence ID" value="KEQ79486.1"/>
    <property type="molecule type" value="Genomic_DNA"/>
</dbReference>
<feature type="compositionally biased region" description="Basic and acidic residues" evidence="1">
    <location>
        <begin position="246"/>
        <end position="261"/>
    </location>
</feature>
<dbReference type="HOGENOM" id="CLU_1026669_0_0_1"/>
<gene>
    <name evidence="3" type="ORF">M438DRAFT_339694</name>
</gene>
<keyword evidence="2" id="KW-0472">Membrane</keyword>
<evidence type="ECO:0000313" key="4">
    <source>
        <dbReference type="Proteomes" id="UP000030706"/>
    </source>
</evidence>
<sequence length="261" mass="28874">MADNPRRLSVLGTVILRAALVIAATCLVFAAIPAIIIMFILVAFSPESFANYGFGHETTGIRVDVNITPIHPRSPSQRRRRPNPRGGQPSSPQSPTTPTYTWAGRYNSPPPQRVDTPSAERPAFAWRSPQAYSPVYGDRVNSMPPHLPALSEPEPQIWYDSRRPFIPPLRGPYTSMDPLPPAHPNDRGNSNFSWSPDEPLPPARPEGDTGSPRAEPVRRVTATSMPGEVPMIVDESDEEALPVYERPPEYDDESHSARSLR</sequence>
<dbReference type="Proteomes" id="UP000030706">
    <property type="component" value="Unassembled WGS sequence"/>
</dbReference>
<keyword evidence="4" id="KW-1185">Reference proteome</keyword>
<keyword evidence="2" id="KW-1133">Transmembrane helix</keyword>